<gene>
    <name evidence="2" type="ORF">MQN93_04185</name>
</gene>
<organism evidence="2 3">
    <name type="scientific">Streptomyces spinosisporus</name>
    <dbReference type="NCBI Taxonomy" id="2927582"/>
    <lineage>
        <taxon>Bacteria</taxon>
        <taxon>Bacillati</taxon>
        <taxon>Actinomycetota</taxon>
        <taxon>Actinomycetes</taxon>
        <taxon>Kitasatosporales</taxon>
        <taxon>Streptomycetaceae</taxon>
        <taxon>Streptomyces</taxon>
    </lineage>
</organism>
<evidence type="ECO:0000313" key="2">
    <source>
        <dbReference type="EMBL" id="MCI3238919.1"/>
    </source>
</evidence>
<proteinExistence type="predicted"/>
<sequence>MSQCRLHIIIGSTRPGRRGPAVARWIHTLAVSRAGFDVRLVDLADVGLPLLDEPHPPRSGRYEHEHTRRWSEIVSAADAYLFVVPEYNHSYNAATKNALDYLAREWAGKPVAFVGYGGVAAGARAVQALIPVVTALEMVPLAQAVHVPFIRRSFTDGRFHAASGLEGDAHRVLDDLLRLATTGPAARTTTSAAG</sequence>
<reference evidence="2" key="1">
    <citation type="submission" date="2022-03" db="EMBL/GenBank/DDBJ databases">
        <title>Streptomyces 7R015 and 7R016 isolated from Barleria lupulina in Thailand.</title>
        <authorList>
            <person name="Kanchanasin P."/>
            <person name="Phongsopitanun W."/>
            <person name="Tanasupawat S."/>
        </authorList>
    </citation>
    <scope>NUCLEOTIDE SEQUENCE</scope>
    <source>
        <strain evidence="2">7R016</strain>
    </source>
</reference>
<dbReference type="EMBL" id="JALDAX010000001">
    <property type="protein sequence ID" value="MCI3238919.1"/>
    <property type="molecule type" value="Genomic_DNA"/>
</dbReference>
<evidence type="ECO:0000259" key="1">
    <source>
        <dbReference type="Pfam" id="PF03358"/>
    </source>
</evidence>
<dbReference type="RefSeq" id="WP_242708337.1">
    <property type="nucleotide sequence ID" value="NZ_JALDAX010000001.1"/>
</dbReference>
<dbReference type="Proteomes" id="UP001165270">
    <property type="component" value="Unassembled WGS sequence"/>
</dbReference>
<feature type="domain" description="NADPH-dependent FMN reductase-like" evidence="1">
    <location>
        <begin position="5"/>
        <end position="148"/>
    </location>
</feature>
<dbReference type="PANTHER" id="PTHR30543">
    <property type="entry name" value="CHROMATE REDUCTASE"/>
    <property type="match status" value="1"/>
</dbReference>
<dbReference type="InterPro" id="IPR050712">
    <property type="entry name" value="NAD(P)H-dep_reductase"/>
</dbReference>
<dbReference type="InterPro" id="IPR005025">
    <property type="entry name" value="FMN_Rdtase-like_dom"/>
</dbReference>
<dbReference type="PANTHER" id="PTHR30543:SF21">
    <property type="entry name" value="NAD(P)H-DEPENDENT FMN REDUCTASE LOT6"/>
    <property type="match status" value="1"/>
</dbReference>
<dbReference type="InterPro" id="IPR029039">
    <property type="entry name" value="Flavoprotein-like_sf"/>
</dbReference>
<comment type="caution">
    <text evidence="2">The sequence shown here is derived from an EMBL/GenBank/DDBJ whole genome shotgun (WGS) entry which is preliminary data.</text>
</comment>
<dbReference type="Pfam" id="PF03358">
    <property type="entry name" value="FMN_red"/>
    <property type="match status" value="1"/>
</dbReference>
<keyword evidence="3" id="KW-1185">Reference proteome</keyword>
<dbReference type="SUPFAM" id="SSF52218">
    <property type="entry name" value="Flavoproteins"/>
    <property type="match status" value="1"/>
</dbReference>
<name>A0ABS9XA44_9ACTN</name>
<protein>
    <submittedName>
        <fullName evidence="2">NAD(P)H-dependent oxidoreductase</fullName>
    </submittedName>
</protein>
<dbReference type="Gene3D" id="3.40.50.360">
    <property type="match status" value="1"/>
</dbReference>
<accession>A0ABS9XA44</accession>
<evidence type="ECO:0000313" key="3">
    <source>
        <dbReference type="Proteomes" id="UP001165270"/>
    </source>
</evidence>